<keyword evidence="3" id="KW-1185">Reference proteome</keyword>
<keyword evidence="1" id="KW-0812">Transmembrane</keyword>
<name>A0AAV1QLB6_SCOSC</name>
<feature type="non-terminal residue" evidence="2">
    <location>
        <position position="1"/>
    </location>
</feature>
<dbReference type="EMBL" id="CAWUFR010001429">
    <property type="protein sequence ID" value="CAK6983719.1"/>
    <property type="molecule type" value="Genomic_DNA"/>
</dbReference>
<organism evidence="2 3">
    <name type="scientific">Scomber scombrus</name>
    <name type="common">Atlantic mackerel</name>
    <name type="synonym">Scomber vernalis</name>
    <dbReference type="NCBI Taxonomy" id="13677"/>
    <lineage>
        <taxon>Eukaryota</taxon>
        <taxon>Metazoa</taxon>
        <taxon>Chordata</taxon>
        <taxon>Craniata</taxon>
        <taxon>Vertebrata</taxon>
        <taxon>Euteleostomi</taxon>
        <taxon>Actinopterygii</taxon>
        <taxon>Neopterygii</taxon>
        <taxon>Teleostei</taxon>
        <taxon>Neoteleostei</taxon>
        <taxon>Acanthomorphata</taxon>
        <taxon>Pelagiaria</taxon>
        <taxon>Scombriformes</taxon>
        <taxon>Scombridae</taxon>
        <taxon>Scomber</taxon>
    </lineage>
</organism>
<keyword evidence="1" id="KW-0472">Membrane</keyword>
<accession>A0AAV1QLB6</accession>
<gene>
    <name evidence="2" type="ORF">FSCOSCO3_A006237</name>
</gene>
<protein>
    <submittedName>
        <fullName evidence="2">Uncharacterized protein</fullName>
    </submittedName>
</protein>
<reference evidence="2 3" key="1">
    <citation type="submission" date="2024-01" db="EMBL/GenBank/DDBJ databases">
        <authorList>
            <person name="Alioto T."/>
            <person name="Alioto T."/>
            <person name="Gomez Garrido J."/>
        </authorList>
    </citation>
    <scope>NUCLEOTIDE SEQUENCE [LARGE SCALE GENOMIC DNA]</scope>
</reference>
<evidence type="ECO:0000313" key="2">
    <source>
        <dbReference type="EMBL" id="CAK6983719.1"/>
    </source>
</evidence>
<dbReference type="Proteomes" id="UP001314229">
    <property type="component" value="Unassembled WGS sequence"/>
</dbReference>
<keyword evidence="1" id="KW-1133">Transmembrane helix</keyword>
<proteinExistence type="predicted"/>
<feature type="non-terminal residue" evidence="2">
    <location>
        <position position="92"/>
    </location>
</feature>
<feature type="transmembrane region" description="Helical" evidence="1">
    <location>
        <begin position="65"/>
        <end position="85"/>
    </location>
</feature>
<dbReference type="AlphaFoldDB" id="A0AAV1QLB6"/>
<comment type="caution">
    <text evidence="2">The sequence shown here is derived from an EMBL/GenBank/DDBJ whole genome shotgun (WGS) entry which is preliminary data.</text>
</comment>
<sequence>VQVGGRSQSLCRYTGAETWRVEISESLSLDPEGSRYNMQIFGLWLCCFNKKQKCRLRQICMEDQILLSSFWICTEGLCIIIFLFLHSGAHLL</sequence>
<evidence type="ECO:0000256" key="1">
    <source>
        <dbReference type="SAM" id="Phobius"/>
    </source>
</evidence>
<evidence type="ECO:0000313" key="3">
    <source>
        <dbReference type="Proteomes" id="UP001314229"/>
    </source>
</evidence>